<dbReference type="PANTHER" id="PTHR11102">
    <property type="entry name" value="SEL-1-LIKE PROTEIN"/>
    <property type="match status" value="1"/>
</dbReference>
<dbReference type="SUPFAM" id="SSF81901">
    <property type="entry name" value="HCP-like"/>
    <property type="match status" value="3"/>
</dbReference>
<gene>
    <name evidence="2" type="ORF">FTW19_22525</name>
</gene>
<feature type="chain" id="PRO_5023149719" evidence="1">
    <location>
        <begin position="24"/>
        <end position="832"/>
    </location>
</feature>
<dbReference type="EMBL" id="CP042806">
    <property type="protein sequence ID" value="QEE30516.1"/>
    <property type="molecule type" value="Genomic_DNA"/>
</dbReference>
<dbReference type="InterPro" id="IPR006597">
    <property type="entry name" value="Sel1-like"/>
</dbReference>
<dbReference type="Gene3D" id="1.25.40.10">
    <property type="entry name" value="Tetratricopeptide repeat domain"/>
    <property type="match status" value="1"/>
</dbReference>
<reference evidence="2 3" key="1">
    <citation type="submission" date="2019-08" db="EMBL/GenBank/DDBJ databases">
        <title>Complete genome sequence of Terriglobus albidus strain ORNL.</title>
        <authorList>
            <person name="Podar M."/>
        </authorList>
    </citation>
    <scope>NUCLEOTIDE SEQUENCE [LARGE SCALE GENOMIC DNA]</scope>
    <source>
        <strain evidence="2 3">ORNL</strain>
    </source>
</reference>
<keyword evidence="1" id="KW-0732">Signal</keyword>
<protein>
    <submittedName>
        <fullName evidence="2">SEL1-like repeat protein</fullName>
    </submittedName>
</protein>
<keyword evidence="3" id="KW-1185">Reference proteome</keyword>
<dbReference type="InterPro" id="IPR011990">
    <property type="entry name" value="TPR-like_helical_dom_sf"/>
</dbReference>
<proteinExistence type="predicted"/>
<organism evidence="2 3">
    <name type="scientific">Terriglobus albidus</name>
    <dbReference type="NCBI Taxonomy" id="1592106"/>
    <lineage>
        <taxon>Bacteria</taxon>
        <taxon>Pseudomonadati</taxon>
        <taxon>Acidobacteriota</taxon>
        <taxon>Terriglobia</taxon>
        <taxon>Terriglobales</taxon>
        <taxon>Acidobacteriaceae</taxon>
        <taxon>Terriglobus</taxon>
    </lineage>
</organism>
<evidence type="ECO:0000313" key="2">
    <source>
        <dbReference type="EMBL" id="QEE30516.1"/>
    </source>
</evidence>
<name>A0A5B9EKA9_9BACT</name>
<dbReference type="AlphaFoldDB" id="A0A5B9EKA9"/>
<dbReference type="Pfam" id="PF08238">
    <property type="entry name" value="Sel1"/>
    <property type="match status" value="9"/>
</dbReference>
<dbReference type="PANTHER" id="PTHR11102:SF160">
    <property type="entry name" value="ERAD-ASSOCIATED E3 UBIQUITIN-PROTEIN LIGASE COMPONENT HRD3"/>
    <property type="match status" value="1"/>
</dbReference>
<dbReference type="SMART" id="SM00671">
    <property type="entry name" value="SEL1"/>
    <property type="match status" value="9"/>
</dbReference>
<evidence type="ECO:0000256" key="1">
    <source>
        <dbReference type="SAM" id="SignalP"/>
    </source>
</evidence>
<dbReference type="Proteomes" id="UP000321820">
    <property type="component" value="Chromosome"/>
</dbReference>
<dbReference type="OrthoDB" id="112232at2"/>
<dbReference type="KEGG" id="talb:FTW19_22525"/>
<dbReference type="InterPro" id="IPR050767">
    <property type="entry name" value="Sel1_AlgK"/>
</dbReference>
<feature type="signal peptide" evidence="1">
    <location>
        <begin position="1"/>
        <end position="23"/>
    </location>
</feature>
<accession>A0A5B9EKA9</accession>
<sequence length="832" mass="92111">MKAPNVLAFFVLISIASTSTCLAQERATYSGNDLPTNKGKAVPCDTGSSFREDTKAASSGDRKAMYTLGCRYERGDGTQKAPAKAIVWYRKAASAGSTQGMNRLGEIYRDGDDGAKDYGKAQSWFKKAAAGGSSDAMNNLGLLYSYQRNFPPDYKAALDWFQRSAKLGNSEAINNLGMMYLEARGVTRSYVTAREWFERAAALNNNSGRIDLGYLYQLGLGVTKDMPKAIQLYETAAAEEHPQAIEMLGQLYRDGTGVPKDLEKARQYFEKAAALNDTGAMYSLGEMYDGSRGFPRDPAKAKYWYERAASRADQSLANQWVSEWAMERLGDSYQSGIFTERNYQTSLDWFRKAAQVFNSPNAMDRIAGFYEYGYGVPKDAVEAQKWHARATALRPPPPPVTPQCAEYDLETKLRVFDQLGRHAIAIEKRNLTKAACKLGNYTLAPNQVAHAWRMWRTRADDGSTAGCHDLSDNHSLNGVSIASPTLLPPVCSGLEVHDFADGPFVPYWTAYNTDPMPPPPNLTLSIPKTEYLEGEHVRLRLNVDGIDAVTPKTDQGCPVFLRTVISSAGLIRIDEMTPVTPDISGSFFLAINCHETAFHGPQNHEFEFNENQYFEQKVSYKVHFFTLAGRSPQGEIRLVESNSTAIVFKDPAEIPRQWGPTEQGVRVDLTLDKTRFQVGEDISAHIAVQVVDSKEPVFGEPFVRREAFFPNFDGGFHLSILDANASPEYNDHSANLYALPSGSSGPIVCPPALKVGKVIPLERSLRDFKLLPTRPGTYQLSVTWSPYHSRFSECPDQRPTPPEQPFVTARSKTVTITIVDKSPAAALPPSPE</sequence>
<evidence type="ECO:0000313" key="3">
    <source>
        <dbReference type="Proteomes" id="UP000321820"/>
    </source>
</evidence>